<gene>
    <name evidence="1" type="ORF">Ciccas_004435</name>
</gene>
<name>A0ABD2QBL1_9PLAT</name>
<dbReference type="InterPro" id="IPR036126">
    <property type="entry name" value="TBCA_sf"/>
</dbReference>
<dbReference type="EMBL" id="JBJKFK010000464">
    <property type="protein sequence ID" value="KAL3316909.1"/>
    <property type="molecule type" value="Genomic_DNA"/>
</dbReference>
<organism evidence="1 2">
    <name type="scientific">Cichlidogyrus casuarinus</name>
    <dbReference type="NCBI Taxonomy" id="1844966"/>
    <lineage>
        <taxon>Eukaryota</taxon>
        <taxon>Metazoa</taxon>
        <taxon>Spiralia</taxon>
        <taxon>Lophotrochozoa</taxon>
        <taxon>Platyhelminthes</taxon>
        <taxon>Monogenea</taxon>
        <taxon>Monopisthocotylea</taxon>
        <taxon>Dactylogyridea</taxon>
        <taxon>Ancyrocephalidae</taxon>
        <taxon>Cichlidogyrus</taxon>
    </lineage>
</organism>
<dbReference type="Proteomes" id="UP001626550">
    <property type="component" value="Unassembled WGS sequence"/>
</dbReference>
<comment type="caution">
    <text evidence="1">The sequence shown here is derived from an EMBL/GenBank/DDBJ whole genome shotgun (WGS) entry which is preliminary data.</text>
</comment>
<dbReference type="SUPFAM" id="SSF46988">
    <property type="entry name" value="Tubulin chaperone cofactor A"/>
    <property type="match status" value="1"/>
</dbReference>
<proteinExistence type="predicted"/>
<evidence type="ECO:0000313" key="1">
    <source>
        <dbReference type="EMBL" id="KAL3316909.1"/>
    </source>
</evidence>
<dbReference type="Gene3D" id="1.20.58.90">
    <property type="match status" value="1"/>
</dbReference>
<keyword evidence="2" id="KW-1185">Reference proteome</keyword>
<protein>
    <submittedName>
        <fullName evidence="1">Uncharacterized protein</fullName>
    </submittedName>
</protein>
<accession>A0ABD2QBL1</accession>
<sequence>MLQSIIGLFARGDCHKFEGMKVCIISEPTISHLKKLVERETHVLPNVKDFGCLKDYTAYDKELQVLKNKEEQMKKDGKDEYDIKKHVR</sequence>
<reference evidence="1 2" key="1">
    <citation type="submission" date="2024-11" db="EMBL/GenBank/DDBJ databases">
        <title>Adaptive evolution of stress response genes in parasites aligns with host niche diversity.</title>
        <authorList>
            <person name="Hahn C."/>
            <person name="Resl P."/>
        </authorList>
    </citation>
    <scope>NUCLEOTIDE SEQUENCE [LARGE SCALE GENOMIC DNA]</scope>
    <source>
        <strain evidence="1">EGGRZ-B1_66</strain>
        <tissue evidence="1">Body</tissue>
    </source>
</reference>
<dbReference type="AlphaFoldDB" id="A0ABD2QBL1"/>
<evidence type="ECO:0000313" key="2">
    <source>
        <dbReference type="Proteomes" id="UP001626550"/>
    </source>
</evidence>